<organism evidence="2 3">
    <name type="scientific">Trichomonas vaginalis (strain ATCC PRA-98 / G3)</name>
    <dbReference type="NCBI Taxonomy" id="412133"/>
    <lineage>
        <taxon>Eukaryota</taxon>
        <taxon>Metamonada</taxon>
        <taxon>Parabasalia</taxon>
        <taxon>Trichomonadida</taxon>
        <taxon>Trichomonadidae</taxon>
        <taxon>Trichomonas</taxon>
    </lineage>
</organism>
<dbReference type="VEuPathDB" id="TrichDB:TVAGG3_0338520"/>
<evidence type="ECO:0000256" key="1">
    <source>
        <dbReference type="SAM" id="MobiDB-lite"/>
    </source>
</evidence>
<feature type="compositionally biased region" description="Polar residues" evidence="1">
    <location>
        <begin position="57"/>
        <end position="67"/>
    </location>
</feature>
<proteinExistence type="predicted"/>
<dbReference type="GO" id="GO:0004864">
    <property type="term" value="F:protein phosphatase inhibitor activity"/>
    <property type="evidence" value="ECO:0000318"/>
    <property type="project" value="GO_Central"/>
</dbReference>
<feature type="region of interest" description="Disordered" evidence="1">
    <location>
        <begin position="1"/>
        <end position="89"/>
    </location>
</feature>
<dbReference type="VEuPathDB" id="TrichDB:TVAG_020080"/>
<keyword evidence="3" id="KW-1185">Reference proteome</keyword>
<reference evidence="2" key="1">
    <citation type="submission" date="2006-10" db="EMBL/GenBank/DDBJ databases">
        <authorList>
            <person name="Amadeo P."/>
            <person name="Zhao Q."/>
            <person name="Wortman J."/>
            <person name="Fraser-Liggett C."/>
            <person name="Carlton J."/>
        </authorList>
    </citation>
    <scope>NUCLEOTIDE SEQUENCE</scope>
    <source>
        <strain evidence="2">G3</strain>
    </source>
</reference>
<reference evidence="2" key="2">
    <citation type="journal article" date="2007" name="Science">
        <title>Draft genome sequence of the sexually transmitted pathogen Trichomonas vaginalis.</title>
        <authorList>
            <person name="Carlton J.M."/>
            <person name="Hirt R.P."/>
            <person name="Silva J.C."/>
            <person name="Delcher A.L."/>
            <person name="Schatz M."/>
            <person name="Zhao Q."/>
            <person name="Wortman J.R."/>
            <person name="Bidwell S.L."/>
            <person name="Alsmark U.C.M."/>
            <person name="Besteiro S."/>
            <person name="Sicheritz-Ponten T."/>
            <person name="Noel C.J."/>
            <person name="Dacks J.B."/>
            <person name="Foster P.G."/>
            <person name="Simillion C."/>
            <person name="Van de Peer Y."/>
            <person name="Miranda-Saavedra D."/>
            <person name="Barton G.J."/>
            <person name="Westrop G.D."/>
            <person name="Mueller S."/>
            <person name="Dessi D."/>
            <person name="Fiori P.L."/>
            <person name="Ren Q."/>
            <person name="Paulsen I."/>
            <person name="Zhang H."/>
            <person name="Bastida-Corcuera F.D."/>
            <person name="Simoes-Barbosa A."/>
            <person name="Brown M.T."/>
            <person name="Hayes R.D."/>
            <person name="Mukherjee M."/>
            <person name="Okumura C.Y."/>
            <person name="Schneider R."/>
            <person name="Smith A.J."/>
            <person name="Vanacova S."/>
            <person name="Villalvazo M."/>
            <person name="Haas B.J."/>
            <person name="Pertea M."/>
            <person name="Feldblyum T.V."/>
            <person name="Utterback T.R."/>
            <person name="Shu C.L."/>
            <person name="Osoegawa K."/>
            <person name="de Jong P.J."/>
            <person name="Hrdy I."/>
            <person name="Horvathova L."/>
            <person name="Zubacova Z."/>
            <person name="Dolezal P."/>
            <person name="Malik S.B."/>
            <person name="Logsdon J.M. Jr."/>
            <person name="Henze K."/>
            <person name="Gupta A."/>
            <person name="Wang C.C."/>
            <person name="Dunne R.L."/>
            <person name="Upcroft J.A."/>
            <person name="Upcroft P."/>
            <person name="White O."/>
            <person name="Salzberg S.L."/>
            <person name="Tang P."/>
            <person name="Chiu C.-H."/>
            <person name="Lee Y.-S."/>
            <person name="Embley T.M."/>
            <person name="Coombs G.H."/>
            <person name="Mottram J.C."/>
            <person name="Tachezy J."/>
            <person name="Fraser-Liggett C.M."/>
            <person name="Johnson P.J."/>
        </authorList>
    </citation>
    <scope>NUCLEOTIDE SEQUENCE [LARGE SCALE GENOMIC DNA]</scope>
    <source>
        <strain evidence="2">G3</strain>
    </source>
</reference>
<dbReference type="RefSeq" id="XP_001317485.1">
    <property type="nucleotide sequence ID" value="XM_001317450.1"/>
</dbReference>
<evidence type="ECO:0000313" key="3">
    <source>
        <dbReference type="Proteomes" id="UP000001542"/>
    </source>
</evidence>
<dbReference type="EMBL" id="DS113453">
    <property type="protein sequence ID" value="EAY05262.1"/>
    <property type="molecule type" value="Genomic_DNA"/>
</dbReference>
<dbReference type="GO" id="GO:0005737">
    <property type="term" value="C:cytoplasm"/>
    <property type="evidence" value="ECO:0000318"/>
    <property type="project" value="GO_Central"/>
</dbReference>
<dbReference type="SMR" id="A2EPZ7"/>
<dbReference type="KEGG" id="tva:4763128"/>
<dbReference type="Proteomes" id="UP000001542">
    <property type="component" value="Unassembled WGS sequence"/>
</dbReference>
<evidence type="ECO:0000313" key="2">
    <source>
        <dbReference type="EMBL" id="EAY05262.1"/>
    </source>
</evidence>
<feature type="compositionally biased region" description="Basic residues" evidence="1">
    <location>
        <begin position="25"/>
        <end position="35"/>
    </location>
</feature>
<protein>
    <submittedName>
        <fullName evidence="2">Uncharacterized protein</fullName>
    </submittedName>
</protein>
<dbReference type="AlphaFoldDB" id="A2EPZ7"/>
<dbReference type="OrthoDB" id="10508809at2759"/>
<accession>A2EPZ7</accession>
<dbReference type="InParanoid" id="A2EPZ7"/>
<gene>
    <name evidence="2" type="ORF">TVAG_020080</name>
</gene>
<sequence>MSFLAPGSEAPAQEEQSSGYGKLKANPKARNRRGGVKFFDSADWAMKNGNEQKQEEQPTTVPYNAQITEGEAPADGESPLAGSNSPICG</sequence>
<name>A2EPZ7_TRIV3</name>